<protein>
    <recommendedName>
        <fullName evidence="3">Aminotransferase</fullName>
        <ecNumber evidence="3">2.6.1.-</ecNumber>
    </recommendedName>
</protein>
<dbReference type="PANTHER" id="PTHR42885">
    <property type="entry name" value="HISTIDINOL-PHOSPHATE AMINOTRANSFERASE-RELATED"/>
    <property type="match status" value="1"/>
</dbReference>
<reference evidence="7" key="1">
    <citation type="journal article" date="2019" name="Int. J. Syst. Evol. Microbiol.">
        <title>The Global Catalogue of Microorganisms (GCM) 10K type strain sequencing project: providing services to taxonomists for standard genome sequencing and annotation.</title>
        <authorList>
            <consortium name="The Broad Institute Genomics Platform"/>
            <consortium name="The Broad Institute Genome Sequencing Center for Infectious Disease"/>
            <person name="Wu L."/>
            <person name="Ma J."/>
        </authorList>
    </citation>
    <scope>NUCLEOTIDE SEQUENCE [LARGE SCALE GENOMIC DNA]</scope>
    <source>
        <strain evidence="7">JCM 16373</strain>
    </source>
</reference>
<dbReference type="SUPFAM" id="SSF53383">
    <property type="entry name" value="PLP-dependent transferases"/>
    <property type="match status" value="1"/>
</dbReference>
<feature type="domain" description="Aminotransferase class I/classII large" evidence="5">
    <location>
        <begin position="42"/>
        <end position="365"/>
    </location>
</feature>
<keyword evidence="3" id="KW-0808">Transferase</keyword>
<proteinExistence type="inferred from homology"/>
<keyword evidence="3" id="KW-0032">Aminotransferase</keyword>
<dbReference type="Gene3D" id="3.40.640.10">
    <property type="entry name" value="Type I PLP-dependent aspartate aminotransferase-like (Major domain)"/>
    <property type="match status" value="1"/>
</dbReference>
<dbReference type="PANTHER" id="PTHR42885:SF1">
    <property type="entry name" value="THREONINE-PHOSPHATE DECARBOXYLASE"/>
    <property type="match status" value="1"/>
</dbReference>
<keyword evidence="2" id="KW-0663">Pyridoxal phosphate</keyword>
<dbReference type="RefSeq" id="WP_344569173.1">
    <property type="nucleotide sequence ID" value="NZ_BAAARJ010000019.1"/>
</dbReference>
<evidence type="ECO:0000313" key="6">
    <source>
        <dbReference type="EMBL" id="GAA2630863.1"/>
    </source>
</evidence>
<feature type="region of interest" description="Disordered" evidence="4">
    <location>
        <begin position="1"/>
        <end position="32"/>
    </location>
</feature>
<evidence type="ECO:0000256" key="3">
    <source>
        <dbReference type="RuleBase" id="RU000481"/>
    </source>
</evidence>
<dbReference type="Gene3D" id="3.90.1150.10">
    <property type="entry name" value="Aspartate Aminotransferase, domain 1"/>
    <property type="match status" value="1"/>
</dbReference>
<dbReference type="InterPro" id="IPR015422">
    <property type="entry name" value="PyrdxlP-dep_Trfase_small"/>
</dbReference>
<evidence type="ECO:0000256" key="2">
    <source>
        <dbReference type="ARBA" id="ARBA00022898"/>
    </source>
</evidence>
<accession>A0ABP6CY34</accession>
<dbReference type="InterPro" id="IPR004838">
    <property type="entry name" value="NHTrfase_class1_PyrdxlP-BS"/>
</dbReference>
<name>A0ABP6CY34_9ACTN</name>
<evidence type="ECO:0000256" key="4">
    <source>
        <dbReference type="SAM" id="MobiDB-lite"/>
    </source>
</evidence>
<sequence>MNAPGHAHADATKAHADATDAHGPDLRHHGDVEVRGDGAGLVDLAVNVRAGTPPAWLRARLAASLATLAAYPEDGAALTAVARRHGLAADRVLLTAGAAEAFVLVARALPARHPVVVHPQFTEPEAALRDAGHAVGRVLLGPEDGFRLTPEAVPEEADLVVVGNPTNPTSVLHPATALARLAREGRTLVVDEAFMDAVPDEHASLVPLLERLPGRTVVLRSLTKTWGLAGLRVGYALSDPATVRALAHHQPLWPVSAPALTAAEACSAPEALAEAEEAAKRFADDRAYLSARLAAFREAGLREATPEPEGPFLLLRHPDADAVRERLRERGFAVRRGDTFPGLGPRWFRVAVRDRTTTDKFVNALHKVLDRT</sequence>
<evidence type="ECO:0000256" key="1">
    <source>
        <dbReference type="ARBA" id="ARBA00001933"/>
    </source>
</evidence>
<dbReference type="InterPro" id="IPR015424">
    <property type="entry name" value="PyrdxlP-dep_Trfase"/>
</dbReference>
<organism evidence="6 7">
    <name type="scientific">Streptomyces axinellae</name>
    <dbReference type="NCBI Taxonomy" id="552788"/>
    <lineage>
        <taxon>Bacteria</taxon>
        <taxon>Bacillati</taxon>
        <taxon>Actinomycetota</taxon>
        <taxon>Actinomycetes</taxon>
        <taxon>Kitasatosporales</taxon>
        <taxon>Streptomycetaceae</taxon>
        <taxon>Streptomyces</taxon>
    </lineage>
</organism>
<comment type="caution">
    <text evidence="6">The sequence shown here is derived from an EMBL/GenBank/DDBJ whole genome shotgun (WGS) entry which is preliminary data.</text>
</comment>
<dbReference type="InterPro" id="IPR004839">
    <property type="entry name" value="Aminotransferase_I/II_large"/>
</dbReference>
<evidence type="ECO:0000259" key="5">
    <source>
        <dbReference type="Pfam" id="PF00155"/>
    </source>
</evidence>
<gene>
    <name evidence="6" type="primary">cobC</name>
    <name evidence="6" type="ORF">GCM10009863_53110</name>
</gene>
<dbReference type="NCBIfam" id="NF005915">
    <property type="entry name" value="PRK07908.1"/>
    <property type="match status" value="1"/>
</dbReference>
<dbReference type="EMBL" id="BAAARJ010000019">
    <property type="protein sequence ID" value="GAA2630863.1"/>
    <property type="molecule type" value="Genomic_DNA"/>
</dbReference>
<dbReference type="Pfam" id="PF00155">
    <property type="entry name" value="Aminotran_1_2"/>
    <property type="match status" value="1"/>
</dbReference>
<dbReference type="PROSITE" id="PS00105">
    <property type="entry name" value="AA_TRANSFER_CLASS_1"/>
    <property type="match status" value="1"/>
</dbReference>
<comment type="cofactor">
    <cofactor evidence="1 3">
        <name>pyridoxal 5'-phosphate</name>
        <dbReference type="ChEBI" id="CHEBI:597326"/>
    </cofactor>
</comment>
<keyword evidence="7" id="KW-1185">Reference proteome</keyword>
<comment type="similarity">
    <text evidence="3">Belongs to the class-I pyridoxal-phosphate-dependent aminotransferase family.</text>
</comment>
<dbReference type="EC" id="2.6.1.-" evidence="3"/>
<dbReference type="CDD" id="cd00609">
    <property type="entry name" value="AAT_like"/>
    <property type="match status" value="1"/>
</dbReference>
<feature type="compositionally biased region" description="Basic and acidic residues" evidence="4">
    <location>
        <begin position="7"/>
        <end position="32"/>
    </location>
</feature>
<dbReference type="Proteomes" id="UP001501447">
    <property type="component" value="Unassembled WGS sequence"/>
</dbReference>
<evidence type="ECO:0000313" key="7">
    <source>
        <dbReference type="Proteomes" id="UP001501447"/>
    </source>
</evidence>
<dbReference type="InterPro" id="IPR015421">
    <property type="entry name" value="PyrdxlP-dep_Trfase_major"/>
</dbReference>